<evidence type="ECO:0000313" key="2">
    <source>
        <dbReference type="EMBL" id="KAJ7697153.1"/>
    </source>
</evidence>
<comment type="caution">
    <text evidence="2">The sequence shown here is derived from an EMBL/GenBank/DDBJ whole genome shotgun (WGS) entry which is preliminary data.</text>
</comment>
<keyword evidence="3" id="KW-1185">Reference proteome</keyword>
<proteinExistence type="predicted"/>
<organism evidence="2 3">
    <name type="scientific">Mycena rosella</name>
    <name type="common">Pink bonnet</name>
    <name type="synonym">Agaricus rosellus</name>
    <dbReference type="NCBI Taxonomy" id="1033263"/>
    <lineage>
        <taxon>Eukaryota</taxon>
        <taxon>Fungi</taxon>
        <taxon>Dikarya</taxon>
        <taxon>Basidiomycota</taxon>
        <taxon>Agaricomycotina</taxon>
        <taxon>Agaricomycetes</taxon>
        <taxon>Agaricomycetidae</taxon>
        <taxon>Agaricales</taxon>
        <taxon>Marasmiineae</taxon>
        <taxon>Mycenaceae</taxon>
        <taxon>Mycena</taxon>
    </lineage>
</organism>
<dbReference type="EMBL" id="JARKIE010000031">
    <property type="protein sequence ID" value="KAJ7697153.1"/>
    <property type="molecule type" value="Genomic_DNA"/>
</dbReference>
<reference evidence="2" key="1">
    <citation type="submission" date="2023-03" db="EMBL/GenBank/DDBJ databases">
        <title>Massive genome expansion in bonnet fungi (Mycena s.s.) driven by repeated elements and novel gene families across ecological guilds.</title>
        <authorList>
            <consortium name="Lawrence Berkeley National Laboratory"/>
            <person name="Harder C.B."/>
            <person name="Miyauchi S."/>
            <person name="Viragh M."/>
            <person name="Kuo A."/>
            <person name="Thoen E."/>
            <person name="Andreopoulos B."/>
            <person name="Lu D."/>
            <person name="Skrede I."/>
            <person name="Drula E."/>
            <person name="Henrissat B."/>
            <person name="Morin E."/>
            <person name="Kohler A."/>
            <person name="Barry K."/>
            <person name="LaButti K."/>
            <person name="Morin E."/>
            <person name="Salamov A."/>
            <person name="Lipzen A."/>
            <person name="Mereny Z."/>
            <person name="Hegedus B."/>
            <person name="Baldrian P."/>
            <person name="Stursova M."/>
            <person name="Weitz H."/>
            <person name="Taylor A."/>
            <person name="Grigoriev I.V."/>
            <person name="Nagy L.G."/>
            <person name="Martin F."/>
            <person name="Kauserud H."/>
        </authorList>
    </citation>
    <scope>NUCLEOTIDE SEQUENCE</scope>
    <source>
        <strain evidence="2">CBHHK067</strain>
    </source>
</reference>
<feature type="signal peptide" evidence="1">
    <location>
        <begin position="1"/>
        <end position="20"/>
    </location>
</feature>
<name>A0AAD7DQR0_MYCRO</name>
<protein>
    <submittedName>
        <fullName evidence="2">Uncharacterized protein</fullName>
    </submittedName>
</protein>
<keyword evidence="1" id="KW-0732">Signal</keyword>
<accession>A0AAD7DQR0</accession>
<feature type="chain" id="PRO_5042268277" evidence="1">
    <location>
        <begin position="21"/>
        <end position="264"/>
    </location>
</feature>
<evidence type="ECO:0000256" key="1">
    <source>
        <dbReference type="SAM" id="SignalP"/>
    </source>
</evidence>
<dbReference type="AlphaFoldDB" id="A0AAD7DQR0"/>
<dbReference type="Proteomes" id="UP001221757">
    <property type="component" value="Unassembled WGS sequence"/>
</dbReference>
<gene>
    <name evidence="2" type="ORF">B0H17DRAFT_1197554</name>
</gene>
<sequence>MSMFLARTMILLGAAHFIQASLLPFASSVVIISYTNTDGGYPAVPNDQYSMFGHVTCGMDTHKNVHLSDDKKVYSLFTDEKMLEKLVMNIYLSRDPPTGAEMYTFYCDPQLTKGPTRLIKAKGARAGANITSTVPSLNISNAERGKYLWNVTEAGFYSNTALGAGSRLYLICTAHPNPLCWDAKPGGPLTLQPPKEKPCKEQLFAFVFEPVTLSADPAHDAEDFIDNNKEVGDDVRDDDPCADVADTATRAKCAAEKEGGDGGH</sequence>
<evidence type="ECO:0000313" key="3">
    <source>
        <dbReference type="Proteomes" id="UP001221757"/>
    </source>
</evidence>